<dbReference type="AlphaFoldDB" id="A0A5M3MN88"/>
<evidence type="ECO:0000313" key="4">
    <source>
        <dbReference type="EMBL" id="EIW80185.1"/>
    </source>
</evidence>
<dbReference type="GO" id="GO:0006004">
    <property type="term" value="P:fucose metabolic process"/>
    <property type="evidence" value="ECO:0007669"/>
    <property type="project" value="UniProtKB-KW"/>
</dbReference>
<dbReference type="OMA" id="DYSPMWR"/>
<evidence type="ECO:0000313" key="5">
    <source>
        <dbReference type="Proteomes" id="UP000053558"/>
    </source>
</evidence>
<dbReference type="Proteomes" id="UP000053558">
    <property type="component" value="Unassembled WGS sequence"/>
</dbReference>
<name>A0A5M3MN88_CONPW</name>
<dbReference type="Gene3D" id="3.40.50.11340">
    <property type="match status" value="1"/>
</dbReference>
<sequence length="584" mass="64212">MTMLRPQRLPRPGRLWIFVSLGALLSFTLFVLASDSAWLHESNQWLALAPYLHVQHHLADTHPHEEVDQRPPPLKHTPRSRLQDALIPSQKYIAALNSAGFANQVISTLHLIQLAQRTDRIPIVPPFYPAFLSQSASFLPFGDVFNVSHLYYHIEGGTLPAILEYTDLKDTSVDPHDATALTAGRARAAAAESFFEPSYFGGDLEDVGCYSLSMTHSAGGVGPRHSKINAALSLDASFLPVPFDHDVVPQVADKAFLVQLASNLTVAREAREESERYVQTAEALRHKEVVPVNKDVPTLNSKGRQVYPTLPGEGEKDLVCFDYLYYTSWDKDEWDLTQIIVPSIWTSIGRHLVFSASVRAMALHTLSLLLPASATSGLPRTADGFPPYIAVHMRRNDFQSACVRDGVPFERCFASPAVYSEHVARIRQAILDDPGRIKLEEGASALALTTRAAVDKIPVLAFSDEPPHTLPADLARFPDRPPDASESFWAQVRELGWHIVDHSSVSLGTTTEPNPALDALAPGGKGGTYAKWRPLVIDTALQGHAVGFAGTWLSTYSEFAARRVESWTGGPAVLVRWGKDAVDF</sequence>
<dbReference type="Pfam" id="PF10250">
    <property type="entry name" value="O-FucT"/>
    <property type="match status" value="1"/>
</dbReference>
<reference evidence="5" key="1">
    <citation type="journal article" date="2012" name="Science">
        <title>The Paleozoic origin of enzymatic lignin decomposition reconstructed from 31 fungal genomes.</title>
        <authorList>
            <person name="Floudas D."/>
            <person name="Binder M."/>
            <person name="Riley R."/>
            <person name="Barry K."/>
            <person name="Blanchette R.A."/>
            <person name="Henrissat B."/>
            <person name="Martinez A.T."/>
            <person name="Otillar R."/>
            <person name="Spatafora J.W."/>
            <person name="Yadav J.S."/>
            <person name="Aerts A."/>
            <person name="Benoit I."/>
            <person name="Boyd A."/>
            <person name="Carlson A."/>
            <person name="Copeland A."/>
            <person name="Coutinho P.M."/>
            <person name="de Vries R.P."/>
            <person name="Ferreira P."/>
            <person name="Findley K."/>
            <person name="Foster B."/>
            <person name="Gaskell J."/>
            <person name="Glotzer D."/>
            <person name="Gorecki P."/>
            <person name="Heitman J."/>
            <person name="Hesse C."/>
            <person name="Hori C."/>
            <person name="Igarashi K."/>
            <person name="Jurgens J.A."/>
            <person name="Kallen N."/>
            <person name="Kersten P."/>
            <person name="Kohler A."/>
            <person name="Kuees U."/>
            <person name="Kumar T.K.A."/>
            <person name="Kuo A."/>
            <person name="LaButti K."/>
            <person name="Larrondo L.F."/>
            <person name="Lindquist E."/>
            <person name="Ling A."/>
            <person name="Lombard V."/>
            <person name="Lucas S."/>
            <person name="Lundell T."/>
            <person name="Martin R."/>
            <person name="McLaughlin D.J."/>
            <person name="Morgenstern I."/>
            <person name="Morin E."/>
            <person name="Murat C."/>
            <person name="Nagy L.G."/>
            <person name="Nolan M."/>
            <person name="Ohm R.A."/>
            <person name="Patyshakuliyeva A."/>
            <person name="Rokas A."/>
            <person name="Ruiz-Duenas F.J."/>
            <person name="Sabat G."/>
            <person name="Salamov A."/>
            <person name="Samejima M."/>
            <person name="Schmutz J."/>
            <person name="Slot J.C."/>
            <person name="St John F."/>
            <person name="Stenlid J."/>
            <person name="Sun H."/>
            <person name="Sun S."/>
            <person name="Syed K."/>
            <person name="Tsang A."/>
            <person name="Wiebenga A."/>
            <person name="Young D."/>
            <person name="Pisabarro A."/>
            <person name="Eastwood D.C."/>
            <person name="Martin F."/>
            <person name="Cullen D."/>
            <person name="Grigoriev I.V."/>
            <person name="Hibbett D.S."/>
        </authorList>
    </citation>
    <scope>NUCLEOTIDE SEQUENCE [LARGE SCALE GENOMIC DNA]</scope>
    <source>
        <strain evidence="5">RWD-64-598 SS2</strain>
    </source>
</reference>
<comment type="caution">
    <text evidence="4">The sequence shown here is derived from an EMBL/GenBank/DDBJ whole genome shotgun (WGS) entry which is preliminary data.</text>
</comment>
<organism evidence="4 5">
    <name type="scientific">Coniophora puteana (strain RWD-64-598)</name>
    <name type="common">Brown rot fungus</name>
    <dbReference type="NCBI Taxonomy" id="741705"/>
    <lineage>
        <taxon>Eukaryota</taxon>
        <taxon>Fungi</taxon>
        <taxon>Dikarya</taxon>
        <taxon>Basidiomycota</taxon>
        <taxon>Agaricomycotina</taxon>
        <taxon>Agaricomycetes</taxon>
        <taxon>Agaricomycetidae</taxon>
        <taxon>Boletales</taxon>
        <taxon>Coniophorineae</taxon>
        <taxon>Coniophoraceae</taxon>
        <taxon>Coniophora</taxon>
    </lineage>
</organism>
<dbReference type="InterPro" id="IPR019378">
    <property type="entry name" value="GDP-Fuc_O-FucTrfase"/>
</dbReference>
<dbReference type="GeneID" id="19205391"/>
<evidence type="ECO:0000256" key="2">
    <source>
        <dbReference type="ARBA" id="ARBA00023253"/>
    </source>
</evidence>
<proteinExistence type="predicted"/>
<keyword evidence="2" id="KW-0294">Fucose metabolism</keyword>
<keyword evidence="1" id="KW-0808">Transferase</keyword>
<dbReference type="OrthoDB" id="423313at2759"/>
<evidence type="ECO:0000256" key="3">
    <source>
        <dbReference type="ARBA" id="ARBA00023277"/>
    </source>
</evidence>
<dbReference type="RefSeq" id="XP_007769195.1">
    <property type="nucleotide sequence ID" value="XM_007771005.1"/>
</dbReference>
<keyword evidence="3" id="KW-0119">Carbohydrate metabolism</keyword>
<protein>
    <submittedName>
        <fullName evidence="4">Uncharacterized protein</fullName>
    </submittedName>
</protein>
<dbReference type="GO" id="GO:0016740">
    <property type="term" value="F:transferase activity"/>
    <property type="evidence" value="ECO:0007669"/>
    <property type="project" value="UniProtKB-KW"/>
</dbReference>
<dbReference type="KEGG" id="cput:CONPUDRAFT_165780"/>
<keyword evidence="5" id="KW-1185">Reference proteome</keyword>
<dbReference type="EMBL" id="JH711579">
    <property type="protein sequence ID" value="EIW80185.1"/>
    <property type="molecule type" value="Genomic_DNA"/>
</dbReference>
<gene>
    <name evidence="4" type="ORF">CONPUDRAFT_165780</name>
</gene>
<accession>A0A5M3MN88</accession>
<evidence type="ECO:0000256" key="1">
    <source>
        <dbReference type="ARBA" id="ARBA00022679"/>
    </source>
</evidence>